<evidence type="ECO:0000256" key="5">
    <source>
        <dbReference type="ARBA" id="ARBA00012180"/>
    </source>
</evidence>
<dbReference type="SUPFAM" id="SSF55658">
    <property type="entry name" value="L9 N-domain-like"/>
    <property type="match status" value="1"/>
</dbReference>
<organism evidence="14 15">
    <name type="scientific">Lapidilactobacillus achengensis</name>
    <dbReference type="NCBI Taxonomy" id="2486000"/>
    <lineage>
        <taxon>Bacteria</taxon>
        <taxon>Bacillati</taxon>
        <taxon>Bacillota</taxon>
        <taxon>Bacilli</taxon>
        <taxon>Lactobacillales</taxon>
        <taxon>Lactobacillaceae</taxon>
        <taxon>Lapidilactobacillus</taxon>
    </lineage>
</organism>
<comment type="function">
    <text evidence="11">Endonuclease that specifically degrades the RNA of RNA-DNA hybrids.</text>
</comment>
<evidence type="ECO:0000256" key="1">
    <source>
        <dbReference type="ARBA" id="ARBA00000077"/>
    </source>
</evidence>
<keyword evidence="11" id="KW-0963">Cytoplasm</keyword>
<evidence type="ECO:0000256" key="8">
    <source>
        <dbReference type="ARBA" id="ARBA00022759"/>
    </source>
</evidence>
<dbReference type="Gene3D" id="3.30.420.10">
    <property type="entry name" value="Ribonuclease H-like superfamily/Ribonuclease H"/>
    <property type="match status" value="1"/>
</dbReference>
<dbReference type="Pfam" id="PF01693">
    <property type="entry name" value="Cauli_VI"/>
    <property type="match status" value="1"/>
</dbReference>
<dbReference type="CDD" id="cd09278">
    <property type="entry name" value="RNase_HI_prokaryote_like"/>
    <property type="match status" value="1"/>
</dbReference>
<name>A0ABW1UPB3_9LACO</name>
<evidence type="ECO:0000256" key="7">
    <source>
        <dbReference type="ARBA" id="ARBA00022723"/>
    </source>
</evidence>
<evidence type="ECO:0000256" key="4">
    <source>
        <dbReference type="ARBA" id="ARBA00011245"/>
    </source>
</evidence>
<evidence type="ECO:0000256" key="9">
    <source>
        <dbReference type="ARBA" id="ARBA00022801"/>
    </source>
</evidence>
<comment type="subcellular location">
    <subcellularLocation>
        <location evidence="11">Cytoplasm</location>
    </subcellularLocation>
</comment>
<dbReference type="Pfam" id="PF00075">
    <property type="entry name" value="RNase_H"/>
    <property type="match status" value="1"/>
</dbReference>
<dbReference type="Gene3D" id="3.40.970.10">
    <property type="entry name" value="Ribonuclease H1, N-terminal domain"/>
    <property type="match status" value="1"/>
</dbReference>
<evidence type="ECO:0000256" key="10">
    <source>
        <dbReference type="ARBA" id="ARBA00022842"/>
    </source>
</evidence>
<dbReference type="PROSITE" id="PS50879">
    <property type="entry name" value="RNASE_H_1"/>
    <property type="match status" value="1"/>
</dbReference>
<comment type="caution">
    <text evidence="14">The sequence shown here is derived from an EMBL/GenBank/DDBJ whole genome shotgun (WGS) entry which is preliminary data.</text>
</comment>
<reference evidence="15" key="1">
    <citation type="journal article" date="2019" name="Int. J. Syst. Evol. Microbiol.">
        <title>The Global Catalogue of Microorganisms (GCM) 10K type strain sequencing project: providing services to taxonomists for standard genome sequencing and annotation.</title>
        <authorList>
            <consortium name="The Broad Institute Genomics Platform"/>
            <consortium name="The Broad Institute Genome Sequencing Center for Infectious Disease"/>
            <person name="Wu L."/>
            <person name="Ma J."/>
        </authorList>
    </citation>
    <scope>NUCLEOTIDE SEQUENCE [LARGE SCALE GENOMIC DNA]</scope>
    <source>
        <strain evidence="15">CCM 8897</strain>
    </source>
</reference>
<protein>
    <recommendedName>
        <fullName evidence="5 11">Ribonuclease H</fullName>
        <ecNumber evidence="5 11">3.1.26.4</ecNumber>
    </recommendedName>
</protein>
<dbReference type="InterPro" id="IPR050092">
    <property type="entry name" value="RNase_H"/>
</dbReference>
<evidence type="ECO:0000313" key="15">
    <source>
        <dbReference type="Proteomes" id="UP001596310"/>
    </source>
</evidence>
<evidence type="ECO:0000256" key="2">
    <source>
        <dbReference type="ARBA" id="ARBA00001946"/>
    </source>
</evidence>
<comment type="similarity">
    <text evidence="3 11">Belongs to the RNase H family.</text>
</comment>
<feature type="domain" description="RNase H type-1" evidence="13">
    <location>
        <begin position="89"/>
        <end position="247"/>
    </location>
</feature>
<keyword evidence="9 11" id="KW-0378">Hydrolase</keyword>
<dbReference type="RefSeq" id="WP_125600331.1">
    <property type="nucleotide sequence ID" value="NZ_JBHSSM010000010.1"/>
</dbReference>
<evidence type="ECO:0000259" key="13">
    <source>
        <dbReference type="PROSITE" id="PS50879"/>
    </source>
</evidence>
<dbReference type="InterPro" id="IPR036397">
    <property type="entry name" value="RNaseH_sf"/>
</dbReference>
<accession>A0ABW1UPB3</accession>
<dbReference type="InterPro" id="IPR037056">
    <property type="entry name" value="RNase_H1_N_sf"/>
</dbReference>
<dbReference type="PIRSF" id="PIRSF037839">
    <property type="entry name" value="Ribonuclease_H"/>
    <property type="match status" value="1"/>
</dbReference>
<keyword evidence="6 11" id="KW-0540">Nuclease</keyword>
<keyword evidence="7 11" id="KW-0479">Metal-binding</keyword>
<evidence type="ECO:0000256" key="11">
    <source>
        <dbReference type="PIRNR" id="PIRNR037839"/>
    </source>
</evidence>
<keyword evidence="8 11" id="KW-0255">Endonuclease</keyword>
<dbReference type="EC" id="3.1.26.4" evidence="5 11"/>
<evidence type="ECO:0000256" key="6">
    <source>
        <dbReference type="ARBA" id="ARBA00022722"/>
    </source>
</evidence>
<keyword evidence="15" id="KW-1185">Reference proteome</keyword>
<comment type="catalytic activity">
    <reaction evidence="1 11">
        <text>Endonucleolytic cleavage to 5'-phosphomonoester.</text>
        <dbReference type="EC" id="3.1.26.4"/>
    </reaction>
</comment>
<sequence length="249" mass="27846">MARNYYAVLRGRRPGIYTDWEVVKGEVFGFSNARYKSFDTKEAAAAWLTIEADKPATAATSATQSTPSTAKSSTQPDRRPLHLDLDVQDPNIIQVFTDGGSRNTGNKLGQHVKSDDLAAWAYLIILPDGQQFSGSAGETGATNNRMELLALINALEKLQAENLQGNAIQITSDSHYVLDPIRKGWLNNWRQRDWRKSTGKVIANLEAWQQIDHLLTYFSQLNFQWAKGHATNSGNIFVDELLNKTMDEM</sequence>
<dbReference type="InterPro" id="IPR022892">
    <property type="entry name" value="RNaseHI"/>
</dbReference>
<proteinExistence type="inferred from homology"/>
<dbReference type="InterPro" id="IPR011320">
    <property type="entry name" value="RNase_H1_N"/>
</dbReference>
<dbReference type="InterPro" id="IPR012337">
    <property type="entry name" value="RNaseH-like_sf"/>
</dbReference>
<feature type="compositionally biased region" description="Low complexity" evidence="12">
    <location>
        <begin position="58"/>
        <end position="75"/>
    </location>
</feature>
<dbReference type="PANTHER" id="PTHR10642">
    <property type="entry name" value="RIBONUCLEASE H1"/>
    <property type="match status" value="1"/>
</dbReference>
<evidence type="ECO:0000313" key="14">
    <source>
        <dbReference type="EMBL" id="MFC6314609.1"/>
    </source>
</evidence>
<dbReference type="InterPro" id="IPR002156">
    <property type="entry name" value="RNaseH_domain"/>
</dbReference>
<evidence type="ECO:0000256" key="12">
    <source>
        <dbReference type="SAM" id="MobiDB-lite"/>
    </source>
</evidence>
<keyword evidence="10 11" id="KW-0460">Magnesium</keyword>
<dbReference type="PANTHER" id="PTHR10642:SF26">
    <property type="entry name" value="RIBONUCLEASE H1"/>
    <property type="match status" value="1"/>
</dbReference>
<dbReference type="SUPFAM" id="SSF53098">
    <property type="entry name" value="Ribonuclease H-like"/>
    <property type="match status" value="1"/>
</dbReference>
<comment type="cofactor">
    <cofactor evidence="2">
        <name>Mg(2+)</name>
        <dbReference type="ChEBI" id="CHEBI:18420"/>
    </cofactor>
</comment>
<dbReference type="InterPro" id="IPR017290">
    <property type="entry name" value="RNase_H_bac"/>
</dbReference>
<dbReference type="Proteomes" id="UP001596310">
    <property type="component" value="Unassembled WGS sequence"/>
</dbReference>
<gene>
    <name evidence="14" type="ORF">ACFQHW_03390</name>
</gene>
<evidence type="ECO:0000256" key="3">
    <source>
        <dbReference type="ARBA" id="ARBA00005300"/>
    </source>
</evidence>
<dbReference type="EMBL" id="JBHSSM010000010">
    <property type="protein sequence ID" value="MFC6314609.1"/>
    <property type="molecule type" value="Genomic_DNA"/>
</dbReference>
<comment type="subunit">
    <text evidence="4">Monomer.</text>
</comment>
<feature type="region of interest" description="Disordered" evidence="12">
    <location>
        <begin position="58"/>
        <end position="82"/>
    </location>
</feature>
<dbReference type="InterPro" id="IPR009027">
    <property type="entry name" value="Ribosomal_bL9/RNase_H1_N"/>
</dbReference>